<dbReference type="InterPro" id="IPR011990">
    <property type="entry name" value="TPR-like_helical_dom_sf"/>
</dbReference>
<evidence type="ECO:0000259" key="2">
    <source>
        <dbReference type="Pfam" id="PF12969"/>
    </source>
</evidence>
<proteinExistence type="predicted"/>
<dbReference type="Gene3D" id="3.10.620.30">
    <property type="match status" value="1"/>
</dbReference>
<feature type="domain" description="Transglutaminase-like" evidence="1">
    <location>
        <begin position="257"/>
        <end position="327"/>
    </location>
</feature>
<dbReference type="Gene3D" id="1.25.40.10">
    <property type="entry name" value="Tetratricopeptide repeat domain"/>
    <property type="match status" value="1"/>
</dbReference>
<reference evidence="3 4" key="1">
    <citation type="journal article" date="2009" name="PLoS ONE">
        <title>The complete genome of Teredinibacter turnerae T7901: an intracellular endosymbiont of marine wood-boring bivalves (shipworms).</title>
        <authorList>
            <person name="Yang J.C."/>
            <person name="Madupu R."/>
            <person name="Durkin A.S."/>
            <person name="Ekborg N.A."/>
            <person name="Pedamallu C.S."/>
            <person name="Hostetler J.B."/>
            <person name="Radune D."/>
            <person name="Toms B.S."/>
            <person name="Henrissat B."/>
            <person name="Coutinho P.M."/>
            <person name="Schwarz S."/>
            <person name="Field L."/>
            <person name="Trindade-Silva A.E."/>
            <person name="Soares C.A.G."/>
            <person name="Elshahawi S."/>
            <person name="Hanora A."/>
            <person name="Schmidt E.W."/>
            <person name="Haygood M.G."/>
            <person name="Posfai J."/>
            <person name="Benner J."/>
            <person name="Madinger C."/>
            <person name="Nove J."/>
            <person name="Anton B."/>
            <person name="Chaudhary K."/>
            <person name="Foster J."/>
            <person name="Holman A."/>
            <person name="Kumar S."/>
            <person name="Lessard P.A."/>
            <person name="Luyten Y.A."/>
            <person name="Slatko B."/>
            <person name="Wood N."/>
            <person name="Wu B."/>
            <person name="Teplitski M."/>
            <person name="Mougous J.D."/>
            <person name="Ward N."/>
            <person name="Eisen J.A."/>
            <person name="Badger J.H."/>
            <person name="Distel D.L."/>
        </authorList>
    </citation>
    <scope>NUCLEOTIDE SEQUENCE [LARGE SCALE GENOMIC DNA]</scope>
    <source>
        <strain evidence="4">ATCC 39867 / T7901</strain>
    </source>
</reference>
<feature type="domain" description="DUF3857" evidence="2">
    <location>
        <begin position="22"/>
        <end position="199"/>
    </location>
</feature>
<evidence type="ECO:0000313" key="4">
    <source>
        <dbReference type="Proteomes" id="UP000009080"/>
    </source>
</evidence>
<sequence>MQFAQQGAEALYSIKHATLDSDHRWTRTHYISIRIHDTDSARDYGRIAIPYNHFYSSAALDFANVLTAQGVLKPVSQEAIQVRTTGGGQDFYDDQSEIVFSLPDVVPGSIIEFQYTATTLKRAIETVEFDGASPFWFQQRIAKDGWRADSVDQFVYQLETPADLALEIDVRGQYRKKPVIKSGDGSTIRRWSWNKVAAVELESAMLPGYEVMPSIKVSTSRDWGLINRWTWDKVGSKLGSTAAIANAIAEMALPADATREQKIKAVYQYVNNKVRYVFAHLGRGGYEPHYPDETLLAGYGDCKDQAVLTVALLKALGVDAHVAVVETPRAGTSKMDLVRLIFDHMIVWVPPAEGGKALWLDTTGDRTLFPGMANQMIGQPALIIDSGDGIVTAIDAELAPNLARLELIYRESPEGSLVEARYLPQGAYEQVLRSWWQHDANRESSLQRLMQGIFNNSSEYTLNASVHNAESLWNPLEIRGQFKFNKNSATDTPLTYGTSFRQIYSLAGDLSMLQVPATRVNTYYDPLSIRMEQQVVFKSGAKNTPLVVQTADSVKATHFSLEQNGRVEGADFILDLVFTRGPLRLNVEDYQDYYQSLVNLGGQAGWLVSMVDDPKKAAEQGLEETLASVEEDSWQAALAKAKHFIDLGQFEDALPPAQAAVELAPENGEAWFVLGTVQGFNTDIEASNASFVKAKQLGYQP</sequence>
<name>C5BPE2_TERTT</name>
<protein>
    <recommendedName>
        <fullName evidence="5">DUF3857 domain-containing protein</fullName>
    </recommendedName>
</protein>
<dbReference type="KEGG" id="ttu:TERTU_0751"/>
<keyword evidence="4" id="KW-1185">Reference proteome</keyword>
<dbReference type="SUPFAM" id="SSF54001">
    <property type="entry name" value="Cysteine proteinases"/>
    <property type="match status" value="1"/>
</dbReference>
<dbReference type="InterPro" id="IPR038765">
    <property type="entry name" value="Papain-like_cys_pep_sf"/>
</dbReference>
<dbReference type="STRING" id="377629.TERTU_0751"/>
<evidence type="ECO:0008006" key="5">
    <source>
        <dbReference type="Google" id="ProtNLM"/>
    </source>
</evidence>
<accession>C5BPE2</accession>
<dbReference type="Pfam" id="PF12969">
    <property type="entry name" value="DUF3857"/>
    <property type="match status" value="1"/>
</dbReference>
<gene>
    <name evidence="3" type="ordered locus">TERTU_0751</name>
</gene>
<dbReference type="EMBL" id="CP001614">
    <property type="protein sequence ID" value="ACR10933.1"/>
    <property type="molecule type" value="Genomic_DNA"/>
</dbReference>
<organism evidence="3 4">
    <name type="scientific">Teredinibacter turnerae (strain ATCC 39867 / T7901)</name>
    <dbReference type="NCBI Taxonomy" id="377629"/>
    <lineage>
        <taxon>Bacteria</taxon>
        <taxon>Pseudomonadati</taxon>
        <taxon>Pseudomonadota</taxon>
        <taxon>Gammaproteobacteria</taxon>
        <taxon>Cellvibrionales</taxon>
        <taxon>Cellvibrionaceae</taxon>
        <taxon>Teredinibacter</taxon>
    </lineage>
</organism>
<evidence type="ECO:0000259" key="1">
    <source>
        <dbReference type="Pfam" id="PF01841"/>
    </source>
</evidence>
<dbReference type="Proteomes" id="UP000009080">
    <property type="component" value="Chromosome"/>
</dbReference>
<dbReference type="InterPro" id="IPR024618">
    <property type="entry name" value="DUF3857"/>
</dbReference>
<evidence type="ECO:0000313" key="3">
    <source>
        <dbReference type="EMBL" id="ACR10933.1"/>
    </source>
</evidence>
<dbReference type="SUPFAM" id="SSF48452">
    <property type="entry name" value="TPR-like"/>
    <property type="match status" value="1"/>
</dbReference>
<dbReference type="Pfam" id="PF01841">
    <property type="entry name" value="Transglut_core"/>
    <property type="match status" value="1"/>
</dbReference>
<dbReference type="Gene3D" id="2.60.40.3140">
    <property type="match status" value="1"/>
</dbReference>
<dbReference type="eggNOG" id="COG0457">
    <property type="taxonomic scope" value="Bacteria"/>
</dbReference>
<dbReference type="InterPro" id="IPR002931">
    <property type="entry name" value="Transglutaminase-like"/>
</dbReference>
<dbReference type="AlphaFoldDB" id="C5BPE2"/>
<dbReference type="HOGENOM" id="CLU_393250_0_0_6"/>
<dbReference type="eggNOG" id="COG1305">
    <property type="taxonomic scope" value="Bacteria"/>
</dbReference>